<sequence>MALGTLTLLIAVGLVRDIESANDRVRDSALRMLDQYVSMERMSRDMSRAVSGLCGDSTVWHEQRGTSTGMPLKLYETGIAVRAQQDSPLVEPRTSVGAYTGVGELLDIAFVAPTSGQVQSQLHSHAEVVLDVPPDIEVGAVAVHCTPSDLTTWLVTGIFSNQIAHRGFYILEAGMNCNDAFYLVADCLGSRYCIAPAPTGSGGSCPNSEPLRGQMYSMQGFRWYIGFNHQWRPALFRSGMGSSFISSTTPVEIVDGISDLKFKPFRDAVNPRWVRHVRVELDGKQIQMRTGDS</sequence>
<reference evidence="1 2" key="1">
    <citation type="submission" date="2024-01" db="EMBL/GenBank/DDBJ databases">
        <title>Novel species of the genus Luteimonas isolated from rivers.</title>
        <authorList>
            <person name="Lu H."/>
        </authorList>
    </citation>
    <scope>NUCLEOTIDE SEQUENCE [LARGE SCALE GENOMIC DNA]</scope>
    <source>
        <strain evidence="1 2">FXH3W</strain>
    </source>
</reference>
<evidence type="ECO:0008006" key="3">
    <source>
        <dbReference type="Google" id="ProtNLM"/>
    </source>
</evidence>
<comment type="caution">
    <text evidence="1">The sequence shown here is derived from an EMBL/GenBank/DDBJ whole genome shotgun (WGS) entry which is preliminary data.</text>
</comment>
<proteinExistence type="predicted"/>
<gene>
    <name evidence="1" type="ORF">V3390_09560</name>
</gene>
<evidence type="ECO:0000313" key="2">
    <source>
        <dbReference type="Proteomes" id="UP001356170"/>
    </source>
</evidence>
<dbReference type="RefSeq" id="WP_331704256.1">
    <property type="nucleotide sequence ID" value="NZ_JAZHBO010000002.1"/>
</dbReference>
<dbReference type="Proteomes" id="UP001356170">
    <property type="component" value="Unassembled WGS sequence"/>
</dbReference>
<accession>A0ABU7V190</accession>
<organism evidence="1 2">
    <name type="scientific">Aquilutibacter rugosus</name>
    <dbReference type="NCBI Taxonomy" id="3115820"/>
    <lineage>
        <taxon>Bacteria</taxon>
        <taxon>Pseudomonadati</taxon>
        <taxon>Pseudomonadota</taxon>
        <taxon>Gammaproteobacteria</taxon>
        <taxon>Lysobacterales</taxon>
        <taxon>Lysobacteraceae</taxon>
        <taxon>Aquilutibacter</taxon>
    </lineage>
</organism>
<name>A0ABU7V190_9GAMM</name>
<dbReference type="EMBL" id="JAZHBO010000002">
    <property type="protein sequence ID" value="MEF2156465.1"/>
    <property type="molecule type" value="Genomic_DNA"/>
</dbReference>
<keyword evidence="2" id="KW-1185">Reference proteome</keyword>
<evidence type="ECO:0000313" key="1">
    <source>
        <dbReference type="EMBL" id="MEF2156465.1"/>
    </source>
</evidence>
<protein>
    <recommendedName>
        <fullName evidence="3">Type II secretion system protein</fullName>
    </recommendedName>
</protein>